<evidence type="ECO:0000256" key="2">
    <source>
        <dbReference type="SAM" id="MobiDB-lite"/>
    </source>
</evidence>
<dbReference type="InterPro" id="IPR001810">
    <property type="entry name" value="F-box_dom"/>
</dbReference>
<accession>A0A182Q7J9</accession>
<organism evidence="4 5">
    <name type="scientific">Anopheles farauti</name>
    <dbReference type="NCBI Taxonomy" id="69004"/>
    <lineage>
        <taxon>Eukaryota</taxon>
        <taxon>Metazoa</taxon>
        <taxon>Ecdysozoa</taxon>
        <taxon>Arthropoda</taxon>
        <taxon>Hexapoda</taxon>
        <taxon>Insecta</taxon>
        <taxon>Pterygota</taxon>
        <taxon>Neoptera</taxon>
        <taxon>Endopterygota</taxon>
        <taxon>Diptera</taxon>
        <taxon>Nematocera</taxon>
        <taxon>Culicoidea</taxon>
        <taxon>Culicidae</taxon>
        <taxon>Anophelinae</taxon>
        <taxon>Anopheles</taxon>
    </lineage>
</organism>
<feature type="region of interest" description="Disordered" evidence="2">
    <location>
        <begin position="557"/>
        <end position="590"/>
    </location>
</feature>
<evidence type="ECO:0000256" key="1">
    <source>
        <dbReference type="SAM" id="Coils"/>
    </source>
</evidence>
<reference evidence="4" key="2">
    <citation type="submission" date="2020-05" db="UniProtKB">
        <authorList>
            <consortium name="EnsemblMetazoa"/>
        </authorList>
    </citation>
    <scope>IDENTIFICATION</scope>
    <source>
        <strain evidence="4">FAR1</strain>
    </source>
</reference>
<dbReference type="EMBL" id="AXCN02002290">
    <property type="status" value="NOT_ANNOTATED_CDS"/>
    <property type="molecule type" value="Genomic_DNA"/>
</dbReference>
<feature type="compositionally biased region" description="Polar residues" evidence="2">
    <location>
        <begin position="1"/>
        <end position="18"/>
    </location>
</feature>
<dbReference type="GO" id="GO:0005634">
    <property type="term" value="C:nucleus"/>
    <property type="evidence" value="ECO:0007669"/>
    <property type="project" value="TreeGrafter"/>
</dbReference>
<dbReference type="InterPro" id="IPR039719">
    <property type="entry name" value="FBXO28"/>
</dbReference>
<feature type="compositionally biased region" description="Low complexity" evidence="2">
    <location>
        <begin position="26"/>
        <end position="41"/>
    </location>
</feature>
<feature type="compositionally biased region" description="Low complexity" evidence="2">
    <location>
        <begin position="636"/>
        <end position="666"/>
    </location>
</feature>
<dbReference type="InterPro" id="IPR036047">
    <property type="entry name" value="F-box-like_dom_sf"/>
</dbReference>
<dbReference type="VEuPathDB" id="VectorBase:AFAF004619"/>
<evidence type="ECO:0000313" key="5">
    <source>
        <dbReference type="Proteomes" id="UP000075886"/>
    </source>
</evidence>
<evidence type="ECO:0000313" key="4">
    <source>
        <dbReference type="EnsemblMetazoa" id="AFAF004619-PA"/>
    </source>
</evidence>
<protein>
    <recommendedName>
        <fullName evidence="3">F-box domain-containing protein</fullName>
    </recommendedName>
</protein>
<evidence type="ECO:0000259" key="3">
    <source>
        <dbReference type="PROSITE" id="PS50181"/>
    </source>
</evidence>
<feature type="region of interest" description="Disordered" evidence="2">
    <location>
        <begin position="1"/>
        <end position="62"/>
    </location>
</feature>
<name>A0A182Q7J9_9DIPT</name>
<sequence length="711" mass="78748">MVSTRQMTGATSEESSLHSIRVLPGSTSSSNTVTISSSNTSKPTTTAFQSSPASPSEFGMSSQSSYASNSLTSVELRNDNVCLALATNAQHVQQKQELNLMDLPTEILGHIFAFVGFKKIAHMRVISRQMNQVCSTLLNSTFQKLQNQMHARFQTVKAKMPRRESARRNHPLACECDILETCYMRLSLLQMTFGKHIERKHCCFFPGGILDEVYSVLYYIRTSPSLDRPYKVTDELFDLSTMAMEYFKEHIEPNLPDLAYFANSTKSFAALETSSSILSRDTSHSSSSSPPQSNMVLRKGIRKIKQGMKRYNNQLTVLRSELRTCKRKATEQAKTITEQQKLLSEQQKQTLEFANRLDETDKKNDELSRKFSTVLQELNKCKTELQYWRSKSPATTICNPHGQVVPPYDLQTVSSQNVVPYDIDVLTVGIPRSGIATSFNGEGNRKRDEPGQFKERFECVSHTLIANESLTESSDSHLVILAKPGSKRKLDCLTASESDESGNVAFDNGHLRLEGGLACLNPPFAAASLAASYSSSSHSPAMNTSAASGDGIQFLSSSSAFSPKDRHEAHPSTESFTTGLENSTVSTSVQTNTVESIANPKQHDRDATNLPFTTATASFFNNTKAIHLSHTNHVENQSSAHHNNSSSFSSNVDSKNDSTSNDSNTNQIKKIRKVQNKARSQSYNKQTNHSATINTHTKTTRSKQFDKQSGN</sequence>
<dbReference type="AlphaFoldDB" id="A0A182Q7J9"/>
<feature type="compositionally biased region" description="Polar residues" evidence="2">
    <location>
        <begin position="677"/>
        <end position="697"/>
    </location>
</feature>
<dbReference type="EnsemblMetazoa" id="AFAF004619-RA">
    <property type="protein sequence ID" value="AFAF004619-PA"/>
    <property type="gene ID" value="AFAF004619"/>
</dbReference>
<dbReference type="PANTHER" id="PTHR13252:SF1">
    <property type="entry name" value="DAMPENED, ISOFORM A"/>
    <property type="match status" value="1"/>
</dbReference>
<dbReference type="SUPFAM" id="SSF81383">
    <property type="entry name" value="F-box domain"/>
    <property type="match status" value="1"/>
</dbReference>
<dbReference type="GO" id="GO:0003713">
    <property type="term" value="F:transcription coactivator activity"/>
    <property type="evidence" value="ECO:0007669"/>
    <property type="project" value="TreeGrafter"/>
</dbReference>
<dbReference type="PANTHER" id="PTHR13252">
    <property type="entry name" value="F-BOX ONLY PROTEIN 28"/>
    <property type="match status" value="1"/>
</dbReference>
<feature type="coiled-coil region" evidence="1">
    <location>
        <begin position="301"/>
        <end position="328"/>
    </location>
</feature>
<feature type="compositionally biased region" description="Polar residues" evidence="2">
    <location>
        <begin position="42"/>
        <end position="62"/>
    </location>
</feature>
<keyword evidence="5" id="KW-1185">Reference proteome</keyword>
<feature type="domain" description="F-box" evidence="3">
    <location>
        <begin position="97"/>
        <end position="145"/>
    </location>
</feature>
<dbReference type="PROSITE" id="PS50181">
    <property type="entry name" value="FBOX"/>
    <property type="match status" value="1"/>
</dbReference>
<proteinExistence type="predicted"/>
<reference evidence="5" key="1">
    <citation type="submission" date="2014-01" db="EMBL/GenBank/DDBJ databases">
        <title>The Genome Sequence of Anopheles farauti FAR1 (V2).</title>
        <authorList>
            <consortium name="The Broad Institute Genomics Platform"/>
            <person name="Neafsey D.E."/>
            <person name="Besansky N."/>
            <person name="Howell P."/>
            <person name="Walton C."/>
            <person name="Young S.K."/>
            <person name="Zeng Q."/>
            <person name="Gargeya S."/>
            <person name="Fitzgerald M."/>
            <person name="Haas B."/>
            <person name="Abouelleil A."/>
            <person name="Allen A.W."/>
            <person name="Alvarado L."/>
            <person name="Arachchi H.M."/>
            <person name="Berlin A.M."/>
            <person name="Chapman S.B."/>
            <person name="Gainer-Dewar J."/>
            <person name="Goldberg J."/>
            <person name="Griggs A."/>
            <person name="Gujja S."/>
            <person name="Hansen M."/>
            <person name="Howarth C."/>
            <person name="Imamovic A."/>
            <person name="Ireland A."/>
            <person name="Larimer J."/>
            <person name="McCowan C."/>
            <person name="Murphy C."/>
            <person name="Pearson M."/>
            <person name="Poon T.W."/>
            <person name="Priest M."/>
            <person name="Roberts A."/>
            <person name="Saif S."/>
            <person name="Shea T."/>
            <person name="Sisk P."/>
            <person name="Sykes S."/>
            <person name="Wortman J."/>
            <person name="Nusbaum C."/>
            <person name="Birren B."/>
        </authorList>
    </citation>
    <scope>NUCLEOTIDE SEQUENCE [LARGE SCALE GENOMIC DNA]</scope>
    <source>
        <strain evidence="5">FAR1</strain>
    </source>
</reference>
<dbReference type="Pfam" id="PF00646">
    <property type="entry name" value="F-box"/>
    <property type="match status" value="1"/>
</dbReference>
<feature type="compositionally biased region" description="Low complexity" evidence="2">
    <location>
        <begin position="581"/>
        <end position="590"/>
    </location>
</feature>
<dbReference type="Proteomes" id="UP000075886">
    <property type="component" value="Unassembled WGS sequence"/>
</dbReference>
<keyword evidence="1" id="KW-0175">Coiled coil</keyword>
<feature type="region of interest" description="Disordered" evidence="2">
    <location>
        <begin position="635"/>
        <end position="711"/>
    </location>
</feature>